<accession>A0A0D9Z2U5</accession>
<protein>
    <submittedName>
        <fullName evidence="2">Uncharacterized protein</fullName>
    </submittedName>
</protein>
<sequence>MAKLSSLRKTGKSVQVKSVNERREPLLYPRRRSRPGCTDASFCKMPAAERKGAASPLGRGGLAGGDAHASLGFDRRAVGGETDMVRQAKASSQRRTDT</sequence>
<dbReference type="Gramene" id="OGLUM03G05580.1">
    <property type="protein sequence ID" value="OGLUM03G05580.1"/>
    <property type="gene ID" value="OGLUM03G05580"/>
</dbReference>
<feature type="region of interest" description="Disordered" evidence="1">
    <location>
        <begin position="78"/>
        <end position="98"/>
    </location>
</feature>
<evidence type="ECO:0000313" key="3">
    <source>
        <dbReference type="Proteomes" id="UP000026961"/>
    </source>
</evidence>
<dbReference type="Proteomes" id="UP000026961">
    <property type="component" value="Chromosome 3"/>
</dbReference>
<evidence type="ECO:0000313" key="2">
    <source>
        <dbReference type="EnsemblPlants" id="OGLUM03G05580.1"/>
    </source>
</evidence>
<dbReference type="EnsemblPlants" id="OGLUM03G05580.1">
    <property type="protein sequence ID" value="OGLUM03G05580.1"/>
    <property type="gene ID" value="OGLUM03G05580"/>
</dbReference>
<feature type="compositionally biased region" description="Polar residues" evidence="1">
    <location>
        <begin position="89"/>
        <end position="98"/>
    </location>
</feature>
<proteinExistence type="predicted"/>
<keyword evidence="3" id="KW-1185">Reference proteome</keyword>
<dbReference type="HOGENOM" id="CLU_2337053_0_0_1"/>
<reference evidence="2" key="1">
    <citation type="submission" date="2015-04" db="UniProtKB">
        <authorList>
            <consortium name="EnsemblPlants"/>
        </authorList>
    </citation>
    <scope>IDENTIFICATION</scope>
</reference>
<name>A0A0D9Z2U5_9ORYZ</name>
<organism evidence="2">
    <name type="scientific">Oryza glumipatula</name>
    <dbReference type="NCBI Taxonomy" id="40148"/>
    <lineage>
        <taxon>Eukaryota</taxon>
        <taxon>Viridiplantae</taxon>
        <taxon>Streptophyta</taxon>
        <taxon>Embryophyta</taxon>
        <taxon>Tracheophyta</taxon>
        <taxon>Spermatophyta</taxon>
        <taxon>Magnoliopsida</taxon>
        <taxon>Liliopsida</taxon>
        <taxon>Poales</taxon>
        <taxon>Poaceae</taxon>
        <taxon>BOP clade</taxon>
        <taxon>Oryzoideae</taxon>
        <taxon>Oryzeae</taxon>
        <taxon>Oryzinae</taxon>
        <taxon>Oryza</taxon>
    </lineage>
</organism>
<feature type="region of interest" description="Disordered" evidence="1">
    <location>
        <begin position="1"/>
        <end position="40"/>
    </location>
</feature>
<dbReference type="AlphaFoldDB" id="A0A0D9Z2U5"/>
<reference evidence="2" key="2">
    <citation type="submission" date="2018-05" db="EMBL/GenBank/DDBJ databases">
        <title>OgluRS3 (Oryza glumaepatula Reference Sequence Version 3).</title>
        <authorList>
            <person name="Zhang J."/>
            <person name="Kudrna D."/>
            <person name="Lee S."/>
            <person name="Talag J."/>
            <person name="Welchert J."/>
            <person name="Wing R.A."/>
        </authorList>
    </citation>
    <scope>NUCLEOTIDE SEQUENCE [LARGE SCALE GENOMIC DNA]</scope>
</reference>
<evidence type="ECO:0000256" key="1">
    <source>
        <dbReference type="SAM" id="MobiDB-lite"/>
    </source>
</evidence>